<dbReference type="Proteomes" id="UP000821853">
    <property type="component" value="Chromosome 1"/>
</dbReference>
<evidence type="ECO:0000313" key="1">
    <source>
        <dbReference type="EMBL" id="KAH9362073.1"/>
    </source>
</evidence>
<dbReference type="VEuPathDB" id="VectorBase:HLOH_056090"/>
<organism evidence="1 2">
    <name type="scientific">Haemaphysalis longicornis</name>
    <name type="common">Bush tick</name>
    <dbReference type="NCBI Taxonomy" id="44386"/>
    <lineage>
        <taxon>Eukaryota</taxon>
        <taxon>Metazoa</taxon>
        <taxon>Ecdysozoa</taxon>
        <taxon>Arthropoda</taxon>
        <taxon>Chelicerata</taxon>
        <taxon>Arachnida</taxon>
        <taxon>Acari</taxon>
        <taxon>Parasitiformes</taxon>
        <taxon>Ixodida</taxon>
        <taxon>Ixodoidea</taxon>
        <taxon>Ixodidae</taxon>
        <taxon>Haemaphysalinae</taxon>
        <taxon>Haemaphysalis</taxon>
    </lineage>
</organism>
<dbReference type="AlphaFoldDB" id="A0A9J6FIA6"/>
<dbReference type="Gene3D" id="3.80.10.10">
    <property type="entry name" value="Ribonuclease Inhibitor"/>
    <property type="match status" value="1"/>
</dbReference>
<dbReference type="OrthoDB" id="10665488at2759"/>
<proteinExistence type="predicted"/>
<sequence length="321" mass="35704">MPETNLSLQMAKDKGYSRIQMTWSDPDIAPLLAAVALTSESPTELHVRCINDFSEGSVCALLENLAKNTKVEVLIIEVAQHRRQAVNVLCTTLALNQGIRRLRVTTAPREASDCGCFSLVAKALIFNHTVAEVTMESETTCLRSVKTIAYLLSRNTSITKLAVNCNNWITVKRFAILSRAVNKNKSILEFSLPKGIEANCVSHRILRALRRNISLHNLAITFVTRERLDRRAAQAVEELCTSASFVTEVMNAKGQGAKEARCTTLSTYRYIQSNYFRLTGVVCGTVVCYPSASTQLDDLNYDCWCNIVKHLKLSDVVQTQP</sequence>
<dbReference type="InterPro" id="IPR032675">
    <property type="entry name" value="LRR_dom_sf"/>
</dbReference>
<keyword evidence="2" id="KW-1185">Reference proteome</keyword>
<evidence type="ECO:0000313" key="2">
    <source>
        <dbReference type="Proteomes" id="UP000821853"/>
    </source>
</evidence>
<reference evidence="1 2" key="1">
    <citation type="journal article" date="2020" name="Cell">
        <title>Large-Scale Comparative Analyses of Tick Genomes Elucidate Their Genetic Diversity and Vector Capacities.</title>
        <authorList>
            <consortium name="Tick Genome and Microbiome Consortium (TIGMIC)"/>
            <person name="Jia N."/>
            <person name="Wang J."/>
            <person name="Shi W."/>
            <person name="Du L."/>
            <person name="Sun Y."/>
            <person name="Zhan W."/>
            <person name="Jiang J.F."/>
            <person name="Wang Q."/>
            <person name="Zhang B."/>
            <person name="Ji P."/>
            <person name="Bell-Sakyi L."/>
            <person name="Cui X.M."/>
            <person name="Yuan T.T."/>
            <person name="Jiang B.G."/>
            <person name="Yang W.F."/>
            <person name="Lam T.T."/>
            <person name="Chang Q.C."/>
            <person name="Ding S.J."/>
            <person name="Wang X.J."/>
            <person name="Zhu J.G."/>
            <person name="Ruan X.D."/>
            <person name="Zhao L."/>
            <person name="Wei J.T."/>
            <person name="Ye R.Z."/>
            <person name="Que T.C."/>
            <person name="Du C.H."/>
            <person name="Zhou Y.H."/>
            <person name="Cheng J.X."/>
            <person name="Dai P.F."/>
            <person name="Guo W.B."/>
            <person name="Han X.H."/>
            <person name="Huang E.J."/>
            <person name="Li L.F."/>
            <person name="Wei W."/>
            <person name="Gao Y.C."/>
            <person name="Liu J.Z."/>
            <person name="Shao H.Z."/>
            <person name="Wang X."/>
            <person name="Wang C.C."/>
            <person name="Yang T.C."/>
            <person name="Huo Q.B."/>
            <person name="Li W."/>
            <person name="Chen H.Y."/>
            <person name="Chen S.E."/>
            <person name="Zhou L.G."/>
            <person name="Ni X.B."/>
            <person name="Tian J.H."/>
            <person name="Sheng Y."/>
            <person name="Liu T."/>
            <person name="Pan Y.S."/>
            <person name="Xia L.Y."/>
            <person name="Li J."/>
            <person name="Zhao F."/>
            <person name="Cao W.C."/>
        </authorList>
    </citation>
    <scope>NUCLEOTIDE SEQUENCE [LARGE SCALE GENOMIC DNA]</scope>
    <source>
        <strain evidence="1">HaeL-2018</strain>
    </source>
</reference>
<gene>
    <name evidence="1" type="ORF">HPB48_002051</name>
</gene>
<name>A0A9J6FIA6_HAELO</name>
<accession>A0A9J6FIA6</accession>
<comment type="caution">
    <text evidence="1">The sequence shown here is derived from an EMBL/GenBank/DDBJ whole genome shotgun (WGS) entry which is preliminary data.</text>
</comment>
<protein>
    <submittedName>
        <fullName evidence="1">Uncharacterized protein</fullName>
    </submittedName>
</protein>
<dbReference type="EMBL" id="JABSTR010000001">
    <property type="protein sequence ID" value="KAH9362073.1"/>
    <property type="molecule type" value="Genomic_DNA"/>
</dbReference>
<dbReference type="SUPFAM" id="SSF52047">
    <property type="entry name" value="RNI-like"/>
    <property type="match status" value="1"/>
</dbReference>